<dbReference type="PIRSF" id="PIRSF004649">
    <property type="entry name" value="MlaC"/>
    <property type="match status" value="1"/>
</dbReference>
<reference evidence="1 2" key="1">
    <citation type="submission" date="2018-02" db="EMBL/GenBank/DDBJ databases">
        <title>Insights into the biology of acidophilic members of the Acidiferrobacteraceae family derived from comparative genomic analyses.</title>
        <authorList>
            <person name="Issotta F."/>
            <person name="Thyssen C."/>
            <person name="Mena C."/>
            <person name="Moya A."/>
            <person name="Bellenberg S."/>
            <person name="Sproer C."/>
            <person name="Covarrubias P.C."/>
            <person name="Sand W."/>
            <person name="Quatrini R."/>
            <person name="Vera M."/>
        </authorList>
    </citation>
    <scope>NUCLEOTIDE SEQUENCE [LARGE SCALE GENOMIC DNA]</scope>
    <source>
        <strain evidence="2">m-1</strain>
    </source>
</reference>
<evidence type="ECO:0000313" key="1">
    <source>
        <dbReference type="EMBL" id="RCN56697.1"/>
    </source>
</evidence>
<organism evidence="1 2">
    <name type="scientific">Acidiferrobacter thiooxydans</name>
    <dbReference type="NCBI Taxonomy" id="163359"/>
    <lineage>
        <taxon>Bacteria</taxon>
        <taxon>Pseudomonadati</taxon>
        <taxon>Pseudomonadota</taxon>
        <taxon>Gammaproteobacteria</taxon>
        <taxon>Acidiferrobacterales</taxon>
        <taxon>Acidiferrobacteraceae</taxon>
        <taxon>Acidiferrobacter</taxon>
    </lineage>
</organism>
<proteinExistence type="predicted"/>
<dbReference type="PANTHER" id="PTHR36573:SF1">
    <property type="entry name" value="INTERMEMBRANE PHOSPHOLIPID TRANSPORT SYSTEM BINDING PROTEIN MLAC"/>
    <property type="match status" value="1"/>
</dbReference>
<dbReference type="InterPro" id="IPR008869">
    <property type="entry name" value="MlaC/ttg2D"/>
</dbReference>
<keyword evidence="2" id="KW-1185">Reference proteome</keyword>
<dbReference type="AlphaFoldDB" id="A0A1C2G3K9"/>
<evidence type="ECO:0000313" key="2">
    <source>
        <dbReference type="Proteomes" id="UP000253250"/>
    </source>
</evidence>
<protein>
    <submittedName>
        <fullName evidence="1">Toluene tolerance protein</fullName>
    </submittedName>
</protein>
<dbReference type="Gene3D" id="3.10.450.50">
    <property type="match status" value="1"/>
</dbReference>
<dbReference type="Proteomes" id="UP000253250">
    <property type="component" value="Unassembled WGS sequence"/>
</dbReference>
<dbReference type="Pfam" id="PF05494">
    <property type="entry name" value="MlaC"/>
    <property type="match status" value="1"/>
</dbReference>
<dbReference type="EMBL" id="PSYR01000002">
    <property type="protein sequence ID" value="RCN56697.1"/>
    <property type="molecule type" value="Genomic_DNA"/>
</dbReference>
<dbReference type="Gene3D" id="1.10.10.640">
    <property type="entry name" value="phospholipid-binding protein"/>
    <property type="match status" value="1"/>
</dbReference>
<dbReference type="RefSeq" id="WP_065969140.1">
    <property type="nucleotide sequence ID" value="NZ_CP080624.1"/>
</dbReference>
<accession>A0A1C2G3K9</accession>
<comment type="caution">
    <text evidence="1">The sequence shown here is derived from an EMBL/GenBank/DDBJ whole genome shotgun (WGS) entry which is preliminary data.</text>
</comment>
<sequence length="208" mass="23618">MTLIRRYAGALILFGCLLPTWVWAAITPSTPPNVIVHEKTNEILHLIEKKRAVYDHDKAALYAMVDKEVVPYFDFPRMSRWVLARYWHTATPAQQAAFTTQFRDLLVRTYATALLSYSGQRIAYLPYRGSAQSRYTTVKTVIVENNGSANIPIDYMFVHKKDGWKVYDVTIDGVSLVTNYRSVYGEKIRQHGLDALIASLKRANGGVS</sequence>
<name>A0A1C2G3K9_9GAMM</name>
<dbReference type="PANTHER" id="PTHR36573">
    <property type="entry name" value="INTERMEMBRANE PHOSPHOLIPID TRANSPORT SYSTEM BINDING PROTEIN MLAC"/>
    <property type="match status" value="1"/>
</dbReference>
<dbReference type="OrthoDB" id="9787053at2"/>
<dbReference type="STRING" id="163359.A9R16_00615"/>
<gene>
    <name evidence="1" type="ORF">C4900_13055</name>
</gene>